<dbReference type="SUPFAM" id="SSF55298">
    <property type="entry name" value="YjgF-like"/>
    <property type="match status" value="1"/>
</dbReference>
<dbReference type="InterPro" id="IPR035959">
    <property type="entry name" value="RutC-like_sf"/>
</dbReference>
<dbReference type="AlphaFoldDB" id="A0A6F8YXN8"/>
<dbReference type="EMBL" id="AP022871">
    <property type="protein sequence ID" value="BCB90708.1"/>
    <property type="molecule type" value="Genomic_DNA"/>
</dbReference>
<feature type="domain" description="Endoribonuclease L-PSP/chorismate mutase-like" evidence="2">
    <location>
        <begin position="32"/>
        <end position="167"/>
    </location>
</feature>
<organism evidence="3 4">
    <name type="scientific">Phytohabitans suffuscus</name>
    <dbReference type="NCBI Taxonomy" id="624315"/>
    <lineage>
        <taxon>Bacteria</taxon>
        <taxon>Bacillati</taxon>
        <taxon>Actinomycetota</taxon>
        <taxon>Actinomycetes</taxon>
        <taxon>Micromonosporales</taxon>
        <taxon>Micromonosporaceae</taxon>
    </lineage>
</organism>
<dbReference type="KEGG" id="psuu:Psuf_080210"/>
<dbReference type="Pfam" id="PF14588">
    <property type="entry name" value="YjgF_endoribonc"/>
    <property type="match status" value="1"/>
</dbReference>
<gene>
    <name evidence="3" type="ORF">Psuf_080210</name>
</gene>
<sequence length="180" mass="18140">MSGGAMSGGAMGGDRAATGADHDGGPAPSTPEQRLAELGLELPAPFPPAAAYVSVRVHGGIAYVAGHGPMRDGKAVYTGKLGSDVDIETGRLSARLTALNILASLKAELGDLRRVTGFLKLLVLVNATPDFTGPHLVADGASDLIHALYGPSSRHARSAIGVAALPLGIATEIEAVVTVS</sequence>
<accession>A0A6F8YXN8</accession>
<name>A0A6F8YXN8_9ACTN</name>
<dbReference type="PANTHER" id="PTHR43760:SF1">
    <property type="entry name" value="ENDORIBONUCLEASE L-PSP_CHORISMATE MUTASE-LIKE DOMAIN-CONTAINING PROTEIN"/>
    <property type="match status" value="1"/>
</dbReference>
<feature type="compositionally biased region" description="Gly residues" evidence="1">
    <location>
        <begin position="1"/>
        <end position="12"/>
    </location>
</feature>
<proteinExistence type="predicted"/>
<protein>
    <recommendedName>
        <fullName evidence="2">Endoribonuclease L-PSP/chorismate mutase-like domain-containing protein</fullName>
    </recommendedName>
</protein>
<feature type="region of interest" description="Disordered" evidence="1">
    <location>
        <begin position="1"/>
        <end position="32"/>
    </location>
</feature>
<reference evidence="3 4" key="2">
    <citation type="submission" date="2020-03" db="EMBL/GenBank/DDBJ databases">
        <authorList>
            <person name="Ichikawa N."/>
            <person name="Kimura A."/>
            <person name="Kitahashi Y."/>
            <person name="Uohara A."/>
        </authorList>
    </citation>
    <scope>NUCLEOTIDE SEQUENCE [LARGE SCALE GENOMIC DNA]</scope>
    <source>
        <strain evidence="3 4">NBRC 105367</strain>
    </source>
</reference>
<dbReference type="InterPro" id="IPR013813">
    <property type="entry name" value="Endoribo_LPSP/chorism_mut-like"/>
</dbReference>
<keyword evidence="4" id="KW-1185">Reference proteome</keyword>
<evidence type="ECO:0000256" key="1">
    <source>
        <dbReference type="SAM" id="MobiDB-lite"/>
    </source>
</evidence>
<dbReference type="Gene3D" id="3.30.1330.40">
    <property type="entry name" value="RutC-like"/>
    <property type="match status" value="1"/>
</dbReference>
<dbReference type="Proteomes" id="UP000503011">
    <property type="component" value="Chromosome"/>
</dbReference>
<reference evidence="3 4" key="1">
    <citation type="submission" date="2020-03" db="EMBL/GenBank/DDBJ databases">
        <title>Whole genome shotgun sequence of Phytohabitans suffuscus NBRC 105367.</title>
        <authorList>
            <person name="Komaki H."/>
            <person name="Tamura T."/>
        </authorList>
    </citation>
    <scope>NUCLEOTIDE SEQUENCE [LARGE SCALE GENOMIC DNA]</scope>
    <source>
        <strain evidence="3 4">NBRC 105367</strain>
    </source>
</reference>
<evidence type="ECO:0000313" key="3">
    <source>
        <dbReference type="EMBL" id="BCB90708.1"/>
    </source>
</evidence>
<evidence type="ECO:0000313" key="4">
    <source>
        <dbReference type="Proteomes" id="UP000503011"/>
    </source>
</evidence>
<evidence type="ECO:0000259" key="2">
    <source>
        <dbReference type="Pfam" id="PF14588"/>
    </source>
</evidence>
<dbReference type="CDD" id="cd02199">
    <property type="entry name" value="YjgF_YER057c_UK114_like_1"/>
    <property type="match status" value="1"/>
</dbReference>
<dbReference type="RefSeq" id="WP_232075559.1">
    <property type="nucleotide sequence ID" value="NZ_AP022871.1"/>
</dbReference>
<dbReference type="PANTHER" id="PTHR43760">
    <property type="entry name" value="ENDORIBONUCLEASE-RELATED"/>
    <property type="match status" value="1"/>
</dbReference>